<organism evidence="3 4">
    <name type="scientific">Actinacidiphila glaucinigra</name>
    <dbReference type="NCBI Taxonomy" id="235986"/>
    <lineage>
        <taxon>Bacteria</taxon>
        <taxon>Bacillati</taxon>
        <taxon>Actinomycetota</taxon>
        <taxon>Actinomycetes</taxon>
        <taxon>Kitasatosporales</taxon>
        <taxon>Streptomycetaceae</taxon>
        <taxon>Actinacidiphila</taxon>
    </lineage>
</organism>
<evidence type="ECO:0000313" key="3">
    <source>
        <dbReference type="EMBL" id="SNS23919.1"/>
    </source>
</evidence>
<dbReference type="AlphaFoldDB" id="A0A239CVG5"/>
<accession>A0A239CVG5</accession>
<feature type="chain" id="PRO_5038588565" description="Lipoprotein" evidence="2">
    <location>
        <begin position="23"/>
        <end position="148"/>
    </location>
</feature>
<gene>
    <name evidence="3" type="ORF">SAMN05216252_104231</name>
</gene>
<proteinExistence type="predicted"/>
<sequence>MPVSVFRTWVPRVAAVAVVALAVTGCGGQDTDAAGGPVALERIGEAVGCTPQLQTDVEDLRQGACTTARGAYVMLTFTSSAGQKSWLEEAEPYGGSYLIGERWVVEADPEALEPVREKLGGRVEEGAHHGHSAGSSAAPSAPSSSASR</sequence>
<evidence type="ECO:0000256" key="1">
    <source>
        <dbReference type="SAM" id="MobiDB-lite"/>
    </source>
</evidence>
<keyword evidence="2" id="KW-0732">Signal</keyword>
<protein>
    <recommendedName>
        <fullName evidence="5">Lipoprotein</fullName>
    </recommendedName>
</protein>
<reference evidence="3 4" key="1">
    <citation type="submission" date="2017-06" db="EMBL/GenBank/DDBJ databases">
        <authorList>
            <person name="Kim H.J."/>
            <person name="Triplett B.A."/>
        </authorList>
    </citation>
    <scope>NUCLEOTIDE SEQUENCE [LARGE SCALE GENOMIC DNA]</scope>
    <source>
        <strain evidence="3 4">CGMCC 4.1858</strain>
    </source>
</reference>
<dbReference type="EMBL" id="FZOF01000004">
    <property type="protein sequence ID" value="SNS23919.1"/>
    <property type="molecule type" value="Genomic_DNA"/>
</dbReference>
<evidence type="ECO:0000256" key="2">
    <source>
        <dbReference type="SAM" id="SignalP"/>
    </source>
</evidence>
<feature type="compositionally biased region" description="Basic and acidic residues" evidence="1">
    <location>
        <begin position="115"/>
        <end position="128"/>
    </location>
</feature>
<dbReference type="Proteomes" id="UP000198280">
    <property type="component" value="Unassembled WGS sequence"/>
</dbReference>
<feature type="region of interest" description="Disordered" evidence="1">
    <location>
        <begin position="115"/>
        <end position="148"/>
    </location>
</feature>
<evidence type="ECO:0008006" key="5">
    <source>
        <dbReference type="Google" id="ProtNLM"/>
    </source>
</evidence>
<name>A0A239CVG5_9ACTN</name>
<feature type="signal peptide" evidence="2">
    <location>
        <begin position="1"/>
        <end position="22"/>
    </location>
</feature>
<feature type="compositionally biased region" description="Low complexity" evidence="1">
    <location>
        <begin position="132"/>
        <end position="148"/>
    </location>
</feature>
<keyword evidence="4" id="KW-1185">Reference proteome</keyword>
<dbReference type="PROSITE" id="PS51257">
    <property type="entry name" value="PROKAR_LIPOPROTEIN"/>
    <property type="match status" value="1"/>
</dbReference>
<evidence type="ECO:0000313" key="4">
    <source>
        <dbReference type="Proteomes" id="UP000198280"/>
    </source>
</evidence>